<accession>A0A084CNN7</accession>
<gene>
    <name evidence="10 11" type="primary">atpH</name>
    <name evidence="11" type="ORF">CF67_17015</name>
</gene>
<evidence type="ECO:0000313" key="11">
    <source>
        <dbReference type="EMBL" id="KEY91416.1"/>
    </source>
</evidence>
<dbReference type="PANTHER" id="PTHR11910">
    <property type="entry name" value="ATP SYNTHASE DELTA CHAIN"/>
    <property type="match status" value="1"/>
</dbReference>
<evidence type="ECO:0000256" key="5">
    <source>
        <dbReference type="ARBA" id="ARBA00022781"/>
    </source>
</evidence>
<keyword evidence="9 10" id="KW-0066">ATP synthesis</keyword>
<dbReference type="InterPro" id="IPR000711">
    <property type="entry name" value="ATPase_OSCP/dsu"/>
</dbReference>
<evidence type="ECO:0000256" key="1">
    <source>
        <dbReference type="ARBA" id="ARBA00004370"/>
    </source>
</evidence>
<reference evidence="11 12" key="1">
    <citation type="submission" date="2014-03" db="EMBL/GenBank/DDBJ databases">
        <title>Selection and divergence in the genomes of co-occurring obligate luminous symbionts with specific hosts.</title>
        <authorList>
            <person name="Hendry T.A."/>
            <person name="de Wet J.R."/>
            <person name="Dunlap P.V."/>
        </authorList>
    </citation>
    <scope>NUCLEOTIDE SEQUENCE [LARGE SCALE GENOMIC DNA]</scope>
    <source>
        <strain evidence="11 12">Ppalp.1</strain>
    </source>
</reference>
<comment type="caution">
    <text evidence="11">The sequence shown here is derived from an EMBL/GenBank/DDBJ whole genome shotgun (WGS) entry which is preliminary data.</text>
</comment>
<keyword evidence="2 10" id="KW-0813">Transport</keyword>
<dbReference type="SUPFAM" id="SSF47928">
    <property type="entry name" value="N-terminal domain of the delta subunit of the F1F0-ATP synthase"/>
    <property type="match status" value="1"/>
</dbReference>
<comment type="function">
    <text evidence="10">F(1)F(0) ATP synthase produces ATP from ADP in the presence of a proton or sodium gradient. F-type ATPases consist of two structural domains, F(1) containing the extramembraneous catalytic core and F(0) containing the membrane proton channel, linked together by a central stalk and a peripheral stalk. During catalysis, ATP synthesis in the catalytic domain of F(1) is coupled via a rotary mechanism of the central stalk subunits to proton translocation.</text>
</comment>
<dbReference type="eggNOG" id="COG0712">
    <property type="taxonomic scope" value="Bacteria"/>
</dbReference>
<dbReference type="InterPro" id="IPR026015">
    <property type="entry name" value="ATP_synth_OSCP/delta_N_sf"/>
</dbReference>
<evidence type="ECO:0000313" key="12">
    <source>
        <dbReference type="Proteomes" id="UP000053784"/>
    </source>
</evidence>
<dbReference type="Proteomes" id="UP000053784">
    <property type="component" value="Unassembled WGS sequence"/>
</dbReference>
<dbReference type="OrthoDB" id="9816221at2"/>
<keyword evidence="12" id="KW-1185">Reference proteome</keyword>
<dbReference type="GO" id="GO:0005886">
    <property type="term" value="C:plasma membrane"/>
    <property type="evidence" value="ECO:0007669"/>
    <property type="project" value="UniProtKB-SubCell"/>
</dbReference>
<evidence type="ECO:0000256" key="7">
    <source>
        <dbReference type="ARBA" id="ARBA00023136"/>
    </source>
</evidence>
<keyword evidence="6 10" id="KW-0406">Ion transport</keyword>
<proteinExistence type="inferred from homology"/>
<name>A0A084CNN7_9GAMM</name>
<organism evidence="11 12">
    <name type="scientific">Candidatus Photodesmus blepharonis</name>
    <dbReference type="NCBI Taxonomy" id="1179155"/>
    <lineage>
        <taxon>Bacteria</taxon>
        <taxon>Pseudomonadati</taxon>
        <taxon>Pseudomonadota</taxon>
        <taxon>Gammaproteobacteria</taxon>
        <taxon>Vibrionales</taxon>
        <taxon>Vibrionaceae</taxon>
        <taxon>Candidatus Photodesmus</taxon>
    </lineage>
</organism>
<dbReference type="RefSeq" id="WP_034413555.1">
    <property type="nucleotide sequence ID" value="NZ_JGVK01000009.1"/>
</dbReference>
<keyword evidence="3 10" id="KW-1003">Cell membrane</keyword>
<comment type="function">
    <text evidence="10">This protein is part of the stalk that links CF(0) to CF(1). It either transmits conformational changes from CF(0) to CF(1) or is implicated in proton conduction.</text>
</comment>
<dbReference type="Gene3D" id="1.10.520.20">
    <property type="entry name" value="N-terminal domain of the delta subunit of the F1F0-ATP synthase"/>
    <property type="match status" value="1"/>
</dbReference>
<evidence type="ECO:0000256" key="6">
    <source>
        <dbReference type="ARBA" id="ARBA00023065"/>
    </source>
</evidence>
<dbReference type="PROSITE" id="PS00389">
    <property type="entry name" value="ATPASE_DELTA"/>
    <property type="match status" value="1"/>
</dbReference>
<evidence type="ECO:0000256" key="8">
    <source>
        <dbReference type="ARBA" id="ARBA00023196"/>
    </source>
</evidence>
<evidence type="ECO:0000256" key="4">
    <source>
        <dbReference type="ARBA" id="ARBA00022519"/>
    </source>
</evidence>
<evidence type="ECO:0000256" key="9">
    <source>
        <dbReference type="ARBA" id="ARBA00023310"/>
    </source>
</evidence>
<dbReference type="NCBIfam" id="NF004402">
    <property type="entry name" value="PRK05758.2-2"/>
    <property type="match status" value="1"/>
</dbReference>
<dbReference type="InterPro" id="IPR020781">
    <property type="entry name" value="ATPase_OSCP/d_CS"/>
</dbReference>
<keyword evidence="8 10" id="KW-0139">CF(1)</keyword>
<dbReference type="NCBIfam" id="TIGR01145">
    <property type="entry name" value="ATP_synt_delta"/>
    <property type="match status" value="1"/>
</dbReference>
<dbReference type="GO" id="GO:0045259">
    <property type="term" value="C:proton-transporting ATP synthase complex"/>
    <property type="evidence" value="ECO:0007669"/>
    <property type="project" value="UniProtKB-KW"/>
</dbReference>
<protein>
    <recommendedName>
        <fullName evidence="10">ATP synthase subunit delta</fullName>
    </recommendedName>
    <alternativeName>
        <fullName evidence="10">ATP synthase F(1) sector subunit delta</fullName>
    </alternativeName>
    <alternativeName>
        <fullName evidence="10">F-type ATPase subunit delta</fullName>
        <shortName evidence="10">F-ATPase subunit delta</shortName>
    </alternativeName>
</protein>
<keyword evidence="7 10" id="KW-0472">Membrane</keyword>
<evidence type="ECO:0000256" key="2">
    <source>
        <dbReference type="ARBA" id="ARBA00022448"/>
    </source>
</evidence>
<dbReference type="STRING" id="1179155.CF67_17015"/>
<sequence>MSNFNTIARPYYRAAFDFALSNEKLDEWSEMLLFVMKISNRREVKDLIACSLPIPPLSLAEILISICGDRLDVHSCNLIRIIAKNGRLKILPDICEGFLNLKKKYEGKIDVDVLSAVKFSKNQHKDISNKLSRRFNCKVQLNCSVDKTLIAGIVIRAGDLVIDNSASGYLRRMSDILQS</sequence>
<dbReference type="HAMAP" id="MF_01416">
    <property type="entry name" value="ATP_synth_delta_bact"/>
    <property type="match status" value="1"/>
</dbReference>
<comment type="subcellular location">
    <subcellularLocation>
        <location evidence="10">Cell membrane</location>
        <topology evidence="10">Peripheral membrane protein</topology>
    </subcellularLocation>
    <subcellularLocation>
        <location evidence="1">Membrane</location>
    </subcellularLocation>
</comment>
<dbReference type="GO" id="GO:0046933">
    <property type="term" value="F:proton-transporting ATP synthase activity, rotational mechanism"/>
    <property type="evidence" value="ECO:0007669"/>
    <property type="project" value="UniProtKB-UniRule"/>
</dbReference>
<dbReference type="PRINTS" id="PR00125">
    <property type="entry name" value="ATPASEDELTA"/>
</dbReference>
<keyword evidence="5 10" id="KW-0375">Hydrogen ion transport</keyword>
<evidence type="ECO:0000256" key="10">
    <source>
        <dbReference type="HAMAP-Rule" id="MF_01416"/>
    </source>
</evidence>
<dbReference type="Pfam" id="PF00213">
    <property type="entry name" value="OSCP"/>
    <property type="match status" value="1"/>
</dbReference>
<comment type="similarity">
    <text evidence="10">Belongs to the ATPase delta chain family.</text>
</comment>
<keyword evidence="4" id="KW-0997">Cell inner membrane</keyword>
<evidence type="ECO:0000256" key="3">
    <source>
        <dbReference type="ARBA" id="ARBA00022475"/>
    </source>
</evidence>
<dbReference type="AlphaFoldDB" id="A0A084CNN7"/>
<dbReference type="EMBL" id="JGVK01000009">
    <property type="protein sequence ID" value="KEY91416.1"/>
    <property type="molecule type" value="Genomic_DNA"/>
</dbReference>